<evidence type="ECO:0000313" key="2">
    <source>
        <dbReference type="WBParaSite" id="ES5_v2.g17978.t1"/>
    </source>
</evidence>
<dbReference type="WBParaSite" id="ES5_v2.g17978.t1">
    <property type="protein sequence ID" value="ES5_v2.g17978.t1"/>
    <property type="gene ID" value="ES5_v2.g17978"/>
</dbReference>
<name>A0AC34FL96_9BILA</name>
<evidence type="ECO:0000313" key="1">
    <source>
        <dbReference type="Proteomes" id="UP000887579"/>
    </source>
</evidence>
<organism evidence="1 2">
    <name type="scientific">Panagrolaimus sp. ES5</name>
    <dbReference type="NCBI Taxonomy" id="591445"/>
    <lineage>
        <taxon>Eukaryota</taxon>
        <taxon>Metazoa</taxon>
        <taxon>Ecdysozoa</taxon>
        <taxon>Nematoda</taxon>
        <taxon>Chromadorea</taxon>
        <taxon>Rhabditida</taxon>
        <taxon>Tylenchina</taxon>
        <taxon>Panagrolaimomorpha</taxon>
        <taxon>Panagrolaimoidea</taxon>
        <taxon>Panagrolaimidae</taxon>
        <taxon>Panagrolaimus</taxon>
    </lineage>
</organism>
<protein>
    <submittedName>
        <fullName evidence="2">DUF4145 domain-containing protein</fullName>
    </submittedName>
</protein>
<proteinExistence type="predicted"/>
<sequence length="507" mass="60083">MKLINKNKNDVRNVFTNKNYNIYVKEAEFCMGLLYEFDCLKFIQKALFSLKTINIPATKEFTITKNEIITILQAIVFLGESLTNAAGIREIADKDPTIVRTLISLRNVIVHKMSEKKLNDHFWNGLLKELKEDVLKKIEDRLHHLQNLFLERNPEKLIHIENETYLYDATLIENQLLQKEKSKSKKEKILPKIEKMKPMPKIEKDNSEKEKNEKVKPEPKPKKEKPPPKTENEKIEELLKEPAWQCHDYKFSRSFLRALQYRDYNINDPLTENIREIAKHFVDKKPDKFPAQNSARYFYFFINSVLENVEKIEALCENIASETLAEKLKNDSEKNDITLFLKLSYYLDHLCQTFKEARFEDSKARIKEESEIWKKLAKKLYKMGEHRLFEFLYTQIENGRNLCIHHSWINESEYQRFANVICLIISNLKPMFLQLSYRKPIFVQGVHSFTKSLISEIDTMKKILENQQKKSDTFRLIIGNEENNYDAEMLEFELKQGNIDLKSCVKF</sequence>
<dbReference type="Proteomes" id="UP000887579">
    <property type="component" value="Unplaced"/>
</dbReference>
<reference evidence="2" key="1">
    <citation type="submission" date="2022-11" db="UniProtKB">
        <authorList>
            <consortium name="WormBaseParasite"/>
        </authorList>
    </citation>
    <scope>IDENTIFICATION</scope>
</reference>
<accession>A0AC34FL96</accession>